<dbReference type="Proteomes" id="UP001430953">
    <property type="component" value="Unassembled WGS sequence"/>
</dbReference>
<evidence type="ECO:0000256" key="1">
    <source>
        <dbReference type="SAM" id="Phobius"/>
    </source>
</evidence>
<keyword evidence="1" id="KW-0812">Transmembrane</keyword>
<feature type="signal peptide" evidence="2">
    <location>
        <begin position="1"/>
        <end position="22"/>
    </location>
</feature>
<dbReference type="AlphaFoldDB" id="A0AAW2FPE4"/>
<sequence>MKAIYLLSFIIFVAATVAEVESEVYSPRQNYLAEDQNAKYYKASKKVAEPTTSKNESHPLPSRKWISAWGIIALILGIIILSTITYYAFLLYPYICKKEATYDIIELTEVNSVCTVSDNVNNMPHLRAFCDSNNVSNDISNNASLNQ</sequence>
<name>A0AAW2FPE4_9HYME</name>
<keyword evidence="4" id="KW-1185">Reference proteome</keyword>
<dbReference type="EMBL" id="JADYXP020000010">
    <property type="protein sequence ID" value="KAL0115987.1"/>
    <property type="molecule type" value="Genomic_DNA"/>
</dbReference>
<comment type="caution">
    <text evidence="3">The sequence shown here is derived from an EMBL/GenBank/DDBJ whole genome shotgun (WGS) entry which is preliminary data.</text>
</comment>
<gene>
    <name evidence="3" type="ORF">PUN28_011097</name>
</gene>
<feature type="transmembrane region" description="Helical" evidence="1">
    <location>
        <begin position="66"/>
        <end position="89"/>
    </location>
</feature>
<proteinExistence type="predicted"/>
<organism evidence="3 4">
    <name type="scientific">Cardiocondyla obscurior</name>
    <dbReference type="NCBI Taxonomy" id="286306"/>
    <lineage>
        <taxon>Eukaryota</taxon>
        <taxon>Metazoa</taxon>
        <taxon>Ecdysozoa</taxon>
        <taxon>Arthropoda</taxon>
        <taxon>Hexapoda</taxon>
        <taxon>Insecta</taxon>
        <taxon>Pterygota</taxon>
        <taxon>Neoptera</taxon>
        <taxon>Endopterygota</taxon>
        <taxon>Hymenoptera</taxon>
        <taxon>Apocrita</taxon>
        <taxon>Aculeata</taxon>
        <taxon>Formicoidea</taxon>
        <taxon>Formicidae</taxon>
        <taxon>Myrmicinae</taxon>
        <taxon>Cardiocondyla</taxon>
    </lineage>
</organism>
<keyword evidence="1" id="KW-1133">Transmembrane helix</keyword>
<keyword evidence="1" id="KW-0472">Membrane</keyword>
<protein>
    <submittedName>
        <fullName evidence="3">Uncharacterized protein</fullName>
    </submittedName>
</protein>
<evidence type="ECO:0000256" key="2">
    <source>
        <dbReference type="SAM" id="SignalP"/>
    </source>
</evidence>
<feature type="chain" id="PRO_5043979931" evidence="2">
    <location>
        <begin position="23"/>
        <end position="147"/>
    </location>
</feature>
<evidence type="ECO:0000313" key="4">
    <source>
        <dbReference type="Proteomes" id="UP001430953"/>
    </source>
</evidence>
<evidence type="ECO:0000313" key="3">
    <source>
        <dbReference type="EMBL" id="KAL0115987.1"/>
    </source>
</evidence>
<keyword evidence="2" id="KW-0732">Signal</keyword>
<reference evidence="3 4" key="1">
    <citation type="submission" date="2023-03" db="EMBL/GenBank/DDBJ databases">
        <title>High recombination rates correlate with genetic variation in Cardiocondyla obscurior ants.</title>
        <authorList>
            <person name="Errbii M."/>
        </authorList>
    </citation>
    <scope>NUCLEOTIDE SEQUENCE [LARGE SCALE GENOMIC DNA]</scope>
    <source>
        <strain evidence="3">Alpha-2009</strain>
        <tissue evidence="3">Whole body</tissue>
    </source>
</reference>
<accession>A0AAW2FPE4</accession>